<keyword evidence="1" id="KW-0472">Membrane</keyword>
<dbReference type="InterPro" id="IPR049500">
    <property type="entry name" value="Peptidase_M50B-like"/>
</dbReference>
<proteinExistence type="predicted"/>
<evidence type="ECO:0000313" key="3">
    <source>
        <dbReference type="Proteomes" id="UP000077266"/>
    </source>
</evidence>
<feature type="transmembrane region" description="Helical" evidence="1">
    <location>
        <begin position="96"/>
        <end position="121"/>
    </location>
</feature>
<keyword evidence="1" id="KW-0812">Transmembrane</keyword>
<dbReference type="EMBL" id="KV425904">
    <property type="protein sequence ID" value="KZV99963.1"/>
    <property type="molecule type" value="Genomic_DNA"/>
</dbReference>
<dbReference type="PANTHER" id="PTHR33979:SF2">
    <property type="entry name" value="PEPTIDASE M50B-LIKE-DOMAIN-CONTAINING PROTEIN"/>
    <property type="match status" value="1"/>
</dbReference>
<dbReference type="OrthoDB" id="40823at2759"/>
<keyword evidence="3" id="KW-1185">Reference proteome</keyword>
<keyword evidence="1" id="KW-1133">Transmembrane helix</keyword>
<dbReference type="Proteomes" id="UP000077266">
    <property type="component" value="Unassembled WGS sequence"/>
</dbReference>
<dbReference type="InParanoid" id="A0A165MYY9"/>
<sequence>VVFTIVVFALWVLPLFRVLINLFTIGWHELCHVIAAIMSGGTVLSITIDPNLGRILFAPAHVEPDILLPGYIGSTILGGLFVLASWNILASKVVSFIIGFGLIAPVVLVRDLFTLICIVFYEALLVGFWFVEHGQGLRWYVLFVGVMKYLHCSGDVADDKFFKKQNTSDATQFEILYPELPTHLAAWLWIMFQLGVFIGFIFLGIIAFKVCLCVSCLCASLTVAIANERRDGGAGRTLPPDMRDTKIRACSAWHWISASFLSVVLFA</sequence>
<feature type="transmembrane region" description="Helical" evidence="1">
    <location>
        <begin position="30"/>
        <end position="48"/>
    </location>
</feature>
<dbReference type="Pfam" id="PF13398">
    <property type="entry name" value="Peptidase_M50B"/>
    <property type="match status" value="1"/>
</dbReference>
<organism evidence="2 3">
    <name type="scientific">Exidia glandulosa HHB12029</name>
    <dbReference type="NCBI Taxonomy" id="1314781"/>
    <lineage>
        <taxon>Eukaryota</taxon>
        <taxon>Fungi</taxon>
        <taxon>Dikarya</taxon>
        <taxon>Basidiomycota</taxon>
        <taxon>Agaricomycotina</taxon>
        <taxon>Agaricomycetes</taxon>
        <taxon>Auriculariales</taxon>
        <taxon>Exidiaceae</taxon>
        <taxon>Exidia</taxon>
    </lineage>
</organism>
<feature type="non-terminal residue" evidence="2">
    <location>
        <position position="1"/>
    </location>
</feature>
<feature type="transmembrane region" description="Helical" evidence="1">
    <location>
        <begin position="68"/>
        <end position="89"/>
    </location>
</feature>
<feature type="transmembrane region" description="Helical" evidence="1">
    <location>
        <begin position="6"/>
        <end position="23"/>
    </location>
</feature>
<accession>A0A165MYY9</accession>
<evidence type="ECO:0008006" key="4">
    <source>
        <dbReference type="Google" id="ProtNLM"/>
    </source>
</evidence>
<name>A0A165MYY9_EXIGL</name>
<feature type="transmembrane region" description="Helical" evidence="1">
    <location>
        <begin position="197"/>
        <end position="226"/>
    </location>
</feature>
<evidence type="ECO:0000313" key="2">
    <source>
        <dbReference type="EMBL" id="KZV99963.1"/>
    </source>
</evidence>
<protein>
    <recommendedName>
        <fullName evidence="4">Peptidase M50B-like-domain-containing protein</fullName>
    </recommendedName>
</protein>
<reference evidence="2 3" key="1">
    <citation type="journal article" date="2016" name="Mol. Biol. Evol.">
        <title>Comparative Genomics of Early-Diverging Mushroom-Forming Fungi Provides Insights into the Origins of Lignocellulose Decay Capabilities.</title>
        <authorList>
            <person name="Nagy L.G."/>
            <person name="Riley R."/>
            <person name="Tritt A."/>
            <person name="Adam C."/>
            <person name="Daum C."/>
            <person name="Floudas D."/>
            <person name="Sun H."/>
            <person name="Yadav J.S."/>
            <person name="Pangilinan J."/>
            <person name="Larsson K.H."/>
            <person name="Matsuura K."/>
            <person name="Barry K."/>
            <person name="Labutti K."/>
            <person name="Kuo R."/>
            <person name="Ohm R.A."/>
            <person name="Bhattacharya S.S."/>
            <person name="Shirouzu T."/>
            <person name="Yoshinaga Y."/>
            <person name="Martin F.M."/>
            <person name="Grigoriev I.V."/>
            <person name="Hibbett D.S."/>
        </authorList>
    </citation>
    <scope>NUCLEOTIDE SEQUENCE [LARGE SCALE GENOMIC DNA]</scope>
    <source>
        <strain evidence="2 3">HHB12029</strain>
    </source>
</reference>
<dbReference type="AlphaFoldDB" id="A0A165MYY9"/>
<evidence type="ECO:0000256" key="1">
    <source>
        <dbReference type="SAM" id="Phobius"/>
    </source>
</evidence>
<gene>
    <name evidence="2" type="ORF">EXIGLDRAFT_604847</name>
</gene>
<dbReference type="PANTHER" id="PTHR33979">
    <property type="entry name" value="OS02G0221600 PROTEIN"/>
    <property type="match status" value="1"/>
</dbReference>